<dbReference type="KEGG" id="mgad:MGAD_19340"/>
<protein>
    <recommendedName>
        <fullName evidence="3">Cyanoglobin</fullName>
    </recommendedName>
</protein>
<name>A0A7I7WIQ8_MYCGU</name>
<dbReference type="InterPro" id="IPR009050">
    <property type="entry name" value="Globin-like_sf"/>
</dbReference>
<evidence type="ECO:0000313" key="1">
    <source>
        <dbReference type="EMBL" id="BBZ17599.1"/>
    </source>
</evidence>
<dbReference type="Gene3D" id="1.10.490.10">
    <property type="entry name" value="Globins"/>
    <property type="match status" value="1"/>
</dbReference>
<reference evidence="1 2" key="1">
    <citation type="journal article" date="2019" name="Emerg. Microbes Infect.">
        <title>Comprehensive subspecies identification of 175 nontuberculous mycobacteria species based on 7547 genomic profiles.</title>
        <authorList>
            <person name="Matsumoto Y."/>
            <person name="Kinjo T."/>
            <person name="Motooka D."/>
            <person name="Nabeya D."/>
            <person name="Jung N."/>
            <person name="Uechi K."/>
            <person name="Horii T."/>
            <person name="Iida T."/>
            <person name="Fujita J."/>
            <person name="Nakamura S."/>
        </authorList>
    </citation>
    <scope>NUCLEOTIDE SEQUENCE [LARGE SCALE GENOMIC DNA]</scope>
    <source>
        <strain evidence="1 2">JCM 12688</strain>
    </source>
</reference>
<dbReference type="RefSeq" id="WP_163686311.1">
    <property type="nucleotide sequence ID" value="NZ_AP022608.1"/>
</dbReference>
<dbReference type="GO" id="GO:0020037">
    <property type="term" value="F:heme binding"/>
    <property type="evidence" value="ECO:0007669"/>
    <property type="project" value="InterPro"/>
</dbReference>
<dbReference type="CDD" id="cd08916">
    <property type="entry name" value="TrHb3_P"/>
    <property type="match status" value="1"/>
</dbReference>
<accession>A0A7I7WIQ8</accession>
<dbReference type="InterPro" id="IPR012292">
    <property type="entry name" value="Globin/Proto"/>
</dbReference>
<dbReference type="GO" id="GO:0019825">
    <property type="term" value="F:oxygen binding"/>
    <property type="evidence" value="ECO:0007669"/>
    <property type="project" value="InterPro"/>
</dbReference>
<dbReference type="AlphaFoldDB" id="A0A7I7WIQ8"/>
<sequence>MSDLANRDDVEVLLRRFYGQVFADDVLAEPFSELRAQGLESHLPVMCDFWETVLFRAGLYRGNALVVHRQLDLRHPLYAKHFARWLTLWEATVDDMYDGPAADRAKLQAGRIAKAMHRRLRGSDARELDALAAGAPAPATSGLG</sequence>
<evidence type="ECO:0000313" key="2">
    <source>
        <dbReference type="Proteomes" id="UP000466187"/>
    </source>
</evidence>
<dbReference type="Proteomes" id="UP000466187">
    <property type="component" value="Chromosome"/>
</dbReference>
<evidence type="ECO:0008006" key="3">
    <source>
        <dbReference type="Google" id="ProtNLM"/>
    </source>
</evidence>
<dbReference type="SUPFAM" id="SSF46458">
    <property type="entry name" value="Globin-like"/>
    <property type="match status" value="1"/>
</dbReference>
<proteinExistence type="predicted"/>
<dbReference type="EMBL" id="AP022608">
    <property type="protein sequence ID" value="BBZ17599.1"/>
    <property type="molecule type" value="Genomic_DNA"/>
</dbReference>
<gene>
    <name evidence="1" type="ORF">MGAD_19340</name>
</gene>
<organism evidence="1 2">
    <name type="scientific">Mycolicibacterium gadium</name>
    <name type="common">Mycobacterium gadium</name>
    <dbReference type="NCBI Taxonomy" id="1794"/>
    <lineage>
        <taxon>Bacteria</taxon>
        <taxon>Bacillati</taxon>
        <taxon>Actinomycetota</taxon>
        <taxon>Actinomycetes</taxon>
        <taxon>Mycobacteriales</taxon>
        <taxon>Mycobacteriaceae</taxon>
        <taxon>Mycolicibacterium</taxon>
    </lineage>
</organism>